<name>A0AAP0X726_LIQFO</name>
<organism evidence="1 2">
    <name type="scientific">Liquidambar formosana</name>
    <name type="common">Formosan gum</name>
    <dbReference type="NCBI Taxonomy" id="63359"/>
    <lineage>
        <taxon>Eukaryota</taxon>
        <taxon>Viridiplantae</taxon>
        <taxon>Streptophyta</taxon>
        <taxon>Embryophyta</taxon>
        <taxon>Tracheophyta</taxon>
        <taxon>Spermatophyta</taxon>
        <taxon>Magnoliopsida</taxon>
        <taxon>eudicotyledons</taxon>
        <taxon>Gunneridae</taxon>
        <taxon>Pentapetalae</taxon>
        <taxon>Saxifragales</taxon>
        <taxon>Altingiaceae</taxon>
        <taxon>Liquidambar</taxon>
    </lineage>
</organism>
<evidence type="ECO:0000313" key="2">
    <source>
        <dbReference type="Proteomes" id="UP001415857"/>
    </source>
</evidence>
<sequence length="87" mass="9489">MQPHGDRAIFTHTSIEPCTVHTIYRGGPLGAVVAAGGRRCCYGGSLMGPSFNQKPLCWIGKLEKKVFMLEGILDPWTMVQLPIDSSN</sequence>
<keyword evidence="2" id="KW-1185">Reference proteome</keyword>
<protein>
    <submittedName>
        <fullName evidence="1">Uncharacterized protein</fullName>
    </submittedName>
</protein>
<accession>A0AAP0X726</accession>
<gene>
    <name evidence="1" type="ORF">L1049_016806</name>
</gene>
<comment type="caution">
    <text evidence="1">The sequence shown here is derived from an EMBL/GenBank/DDBJ whole genome shotgun (WGS) entry which is preliminary data.</text>
</comment>
<dbReference type="Proteomes" id="UP001415857">
    <property type="component" value="Unassembled WGS sequence"/>
</dbReference>
<proteinExistence type="predicted"/>
<dbReference type="AlphaFoldDB" id="A0AAP0X726"/>
<evidence type="ECO:0000313" key="1">
    <source>
        <dbReference type="EMBL" id="KAK9288353.1"/>
    </source>
</evidence>
<dbReference type="EMBL" id="JBBPBK010000003">
    <property type="protein sequence ID" value="KAK9288353.1"/>
    <property type="molecule type" value="Genomic_DNA"/>
</dbReference>
<reference evidence="1 2" key="1">
    <citation type="journal article" date="2024" name="Plant J.">
        <title>Genome sequences and population genomics reveal climatic adaptation and genomic divergence between two closely related sweetgum species.</title>
        <authorList>
            <person name="Xu W.Q."/>
            <person name="Ren C.Q."/>
            <person name="Zhang X.Y."/>
            <person name="Comes H.P."/>
            <person name="Liu X.H."/>
            <person name="Li Y.G."/>
            <person name="Kettle C.J."/>
            <person name="Jalonen R."/>
            <person name="Gaisberger H."/>
            <person name="Ma Y.Z."/>
            <person name="Qiu Y.X."/>
        </authorList>
    </citation>
    <scope>NUCLEOTIDE SEQUENCE [LARGE SCALE GENOMIC DNA]</scope>
    <source>
        <strain evidence="1">Hangzhou</strain>
    </source>
</reference>